<evidence type="ECO:0000256" key="1">
    <source>
        <dbReference type="SAM" id="MobiDB-lite"/>
    </source>
</evidence>
<organism evidence="3 4">
    <name type="scientific">Pseudonocardia adelaidensis</name>
    <dbReference type="NCBI Taxonomy" id="648754"/>
    <lineage>
        <taxon>Bacteria</taxon>
        <taxon>Bacillati</taxon>
        <taxon>Actinomycetota</taxon>
        <taxon>Actinomycetes</taxon>
        <taxon>Pseudonocardiales</taxon>
        <taxon>Pseudonocardiaceae</taxon>
        <taxon>Pseudonocardia</taxon>
    </lineage>
</organism>
<keyword evidence="2" id="KW-0812">Transmembrane</keyword>
<comment type="caution">
    <text evidence="3">The sequence shown here is derived from an EMBL/GenBank/DDBJ whole genome shotgun (WGS) entry which is preliminary data.</text>
</comment>
<keyword evidence="2" id="KW-0472">Membrane</keyword>
<proteinExistence type="predicted"/>
<gene>
    <name evidence="3" type="ORF">GCM10023320_65370</name>
</gene>
<protein>
    <submittedName>
        <fullName evidence="3">Uncharacterized protein</fullName>
    </submittedName>
</protein>
<reference evidence="4" key="1">
    <citation type="journal article" date="2019" name="Int. J. Syst. Evol. Microbiol.">
        <title>The Global Catalogue of Microorganisms (GCM) 10K type strain sequencing project: providing services to taxonomists for standard genome sequencing and annotation.</title>
        <authorList>
            <consortium name="The Broad Institute Genomics Platform"/>
            <consortium name="The Broad Institute Genome Sequencing Center for Infectious Disease"/>
            <person name="Wu L."/>
            <person name="Ma J."/>
        </authorList>
    </citation>
    <scope>NUCLEOTIDE SEQUENCE [LARGE SCALE GENOMIC DNA]</scope>
    <source>
        <strain evidence="4">JCM 18302</strain>
    </source>
</reference>
<sequence length="90" mass="9686">MAPEKREWSVPGPIRALLWWPGVAFVLVMVAPESAAVGIAASGAVLMLLGAVVPMALRRLRRSRPAPRGIDDRPTVELPTVELPPVERVA</sequence>
<name>A0ABP9NZS1_9PSEU</name>
<feature type="transmembrane region" description="Helical" evidence="2">
    <location>
        <begin position="12"/>
        <end position="31"/>
    </location>
</feature>
<dbReference type="RefSeq" id="WP_345610464.1">
    <property type="nucleotide sequence ID" value="NZ_BAABJO010000032.1"/>
</dbReference>
<evidence type="ECO:0000313" key="4">
    <source>
        <dbReference type="Proteomes" id="UP001500804"/>
    </source>
</evidence>
<keyword evidence="2" id="KW-1133">Transmembrane helix</keyword>
<dbReference type="Proteomes" id="UP001500804">
    <property type="component" value="Unassembled WGS sequence"/>
</dbReference>
<evidence type="ECO:0000313" key="3">
    <source>
        <dbReference type="EMBL" id="GAA5135604.1"/>
    </source>
</evidence>
<keyword evidence="4" id="KW-1185">Reference proteome</keyword>
<evidence type="ECO:0000256" key="2">
    <source>
        <dbReference type="SAM" id="Phobius"/>
    </source>
</evidence>
<feature type="transmembrane region" description="Helical" evidence="2">
    <location>
        <begin position="37"/>
        <end position="57"/>
    </location>
</feature>
<accession>A0ABP9NZS1</accession>
<feature type="region of interest" description="Disordered" evidence="1">
    <location>
        <begin position="64"/>
        <end position="90"/>
    </location>
</feature>
<dbReference type="EMBL" id="BAABJO010000032">
    <property type="protein sequence ID" value="GAA5135604.1"/>
    <property type="molecule type" value="Genomic_DNA"/>
</dbReference>